<name>G8JYM1_RHOFA</name>
<gene>
    <name evidence="2" type="ORF">pFi_006</name>
</gene>
<dbReference type="GO" id="GO:0080120">
    <property type="term" value="P:CAAX-box protein maturation"/>
    <property type="evidence" value="ECO:0007669"/>
    <property type="project" value="UniProtKB-ARBA"/>
</dbReference>
<sequence length="294" mass="31639">MNRNNNWNSSLYIAAVPLGLAAAYLVVCWPFEALVSVQRHLGTGSEVVTESTPPTMPGAQIGFLILFFAAVAGLALVAAVRRFIEPNETEPNSFPGTWRARTLMSAGLFPIGLCMASLLSPEDAENLSRTSDYGNPAQWWNSAHLLVAGLAEEPFFSALPVLLLFGVVGLVWRVQPWMLGIVIASSALFRASIHLYQGTGQALSAFVWGAVAVYVYYRLRSLTGLVLAHTAWNAFVIANNGDYTAAQIVIGGCIAFTALWSIYRLSNTPTLKHADLARPTAAAGHFSITTSEGH</sequence>
<reference evidence="2" key="3">
    <citation type="journal article" date="2011" name="Annu. Rev. Phytopathol.">
        <title>A successful bacterial coup d'etat: how Rhodococcus fascians redirects plant development.</title>
        <authorList>
            <person name="Stes E."/>
            <person name="Vandeputte O.M."/>
            <person name="El Jaziri M."/>
            <person name="Holsters M."/>
            <person name="Vereecke D."/>
        </authorList>
    </citation>
    <scope>NUCLEOTIDE SEQUENCE</scope>
    <source>
        <strain evidence="2">D188</strain>
        <plasmid evidence="2">pFiD188</plasmid>
    </source>
</reference>
<dbReference type="AlphaFoldDB" id="G8JYM1"/>
<dbReference type="InterPro" id="IPR003675">
    <property type="entry name" value="Rce1/LyrA-like_dom"/>
</dbReference>
<evidence type="ECO:0000313" key="2">
    <source>
        <dbReference type="EMBL" id="AET25142.1"/>
    </source>
</evidence>
<protein>
    <recommendedName>
        <fullName evidence="1">CAAX prenyl protease 2/Lysostaphin resistance protein A-like domain-containing protein</fullName>
    </recommendedName>
</protein>
<evidence type="ECO:0000259" key="1">
    <source>
        <dbReference type="Pfam" id="PF02517"/>
    </source>
</evidence>
<reference evidence="2" key="5">
    <citation type="journal article" date="2012" name="Mol. Plant Microbe Interact.">
        <title>pFiD188, the linear virulence plasmid of Rhodococcus fascians D188.</title>
        <authorList>
            <person name="Francis I."/>
            <person name="De Keyser A."/>
            <person name="De Backer P."/>
            <person name="Simon-Mateo C."/>
            <person name="Kalkus J."/>
            <person name="Pertry I."/>
            <person name="Ardiles-Diaz W."/>
            <person name="De Rycke R."/>
            <person name="Vandeputte O.M."/>
            <person name="El Jaziri M."/>
            <person name="Holsters M."/>
            <person name="Vereecke D."/>
        </authorList>
    </citation>
    <scope>NUCLEOTIDE SEQUENCE</scope>
    <source>
        <strain evidence="2">D188</strain>
        <plasmid evidence="2">pFiD188</plasmid>
    </source>
</reference>
<organism evidence="2">
    <name type="scientific">Rhodococcoides fascians D188</name>
    <dbReference type="NCBI Taxonomy" id="1051973"/>
    <lineage>
        <taxon>Bacteria</taxon>
        <taxon>Bacillati</taxon>
        <taxon>Actinomycetota</taxon>
        <taxon>Actinomycetes</taxon>
        <taxon>Mycobacteriales</taxon>
        <taxon>Nocardiaceae</taxon>
        <taxon>Rhodococcoides</taxon>
    </lineage>
</organism>
<dbReference type="GO" id="GO:0004175">
    <property type="term" value="F:endopeptidase activity"/>
    <property type="evidence" value="ECO:0007669"/>
    <property type="project" value="UniProtKB-ARBA"/>
</dbReference>
<keyword evidence="2" id="KW-0614">Plasmid</keyword>
<dbReference type="KEGG" id="rfa:A3L23_04872"/>
<dbReference type="Pfam" id="PF02517">
    <property type="entry name" value="Rce1-like"/>
    <property type="match status" value="1"/>
</dbReference>
<reference evidence="2" key="4">
    <citation type="submission" date="2011-06" db="EMBL/GenBank/DDBJ databases">
        <authorList>
            <person name="Vereecke D.M."/>
        </authorList>
    </citation>
    <scope>NUCLEOTIDE SEQUENCE</scope>
    <source>
        <strain evidence="2">D188</strain>
        <plasmid evidence="2">pFiD188</plasmid>
    </source>
</reference>
<reference evidence="2" key="2">
    <citation type="journal article" date="2010" name="Mol. Plant Microbe Interact.">
        <title>Rhodococcus fascians impacts plant development through the dynamic fas-mediated production of a cytokinin mix.</title>
        <authorList>
            <person name="Pertry I."/>
            <person name="Vaclavikova K."/>
            <person name="Gemrotova M."/>
            <person name="Spichal L."/>
            <person name="Galuszka P."/>
            <person name="Depuydt S."/>
            <person name="Temmerman W."/>
            <person name="Stes E."/>
            <person name="De Keyser A."/>
            <person name="Riefler M."/>
            <person name="Biondi S."/>
            <person name="Novak O."/>
            <person name="Schmulling T."/>
            <person name="Strnad M."/>
            <person name="Tarkowski P."/>
            <person name="Holsters M."/>
            <person name="Vereecke D."/>
        </authorList>
    </citation>
    <scope>NUCLEOTIDE SEQUENCE</scope>
    <source>
        <strain evidence="2">D188</strain>
        <plasmid evidence="2">pFiD188</plasmid>
    </source>
</reference>
<reference evidence="2" key="1">
    <citation type="journal article" date="2009" name="Proc. Natl. Acad. Sci. U.S.A.">
        <title>Identification of Rhodococcus fascians cytokinins and their modus operandi to reshape the plant.</title>
        <authorList>
            <person name="Pertry I."/>
            <person name="Vaclavikova K."/>
            <person name="Depuydt S."/>
            <person name="Galuszka P."/>
            <person name="Spichal L."/>
            <person name="Temmerman W."/>
            <person name="Stes E."/>
            <person name="Schmulling T."/>
            <person name="Kakimoto T."/>
            <person name="Van Montagu M.C."/>
            <person name="Strnad M."/>
            <person name="Holsters M."/>
            <person name="Tarkowski P."/>
            <person name="Vereecke D."/>
        </authorList>
    </citation>
    <scope>NUCLEOTIDE SEQUENCE</scope>
    <source>
        <strain evidence="2">D188</strain>
        <plasmid evidence="2">pFiD188</plasmid>
    </source>
</reference>
<geneLocation type="plasmid" evidence="2">
    <name>pFiD188</name>
</geneLocation>
<proteinExistence type="predicted"/>
<accession>G8JYM1</accession>
<dbReference type="PATRIC" id="fig|1051973.4.peg.4913"/>
<dbReference type="EMBL" id="JN093097">
    <property type="protein sequence ID" value="AET25142.1"/>
    <property type="molecule type" value="Genomic_DNA"/>
</dbReference>
<dbReference type="RefSeq" id="WP_015586060.1">
    <property type="nucleotide sequence ID" value="NC_021080.1"/>
</dbReference>
<feature type="domain" description="CAAX prenyl protease 2/Lysostaphin resistance protein A-like" evidence="1">
    <location>
        <begin position="144"/>
        <end position="235"/>
    </location>
</feature>